<accession>A0A7J9H002</accession>
<keyword evidence="2" id="KW-1185">Reference proteome</keyword>
<dbReference type="OrthoDB" id="943542at2759"/>
<feature type="non-terminal residue" evidence="1">
    <location>
        <position position="25"/>
    </location>
</feature>
<name>A0A7J9H002_9ROSI</name>
<evidence type="ECO:0000313" key="2">
    <source>
        <dbReference type="Proteomes" id="UP000593560"/>
    </source>
</evidence>
<proteinExistence type="predicted"/>
<evidence type="ECO:0000313" key="1">
    <source>
        <dbReference type="EMBL" id="MBA0802908.1"/>
    </source>
</evidence>
<dbReference type="Proteomes" id="UP000593560">
    <property type="component" value="Unassembled WGS sequence"/>
</dbReference>
<dbReference type="EMBL" id="JABFAD010000007">
    <property type="protein sequence ID" value="MBA0802908.1"/>
    <property type="molecule type" value="Genomic_DNA"/>
</dbReference>
<gene>
    <name evidence="1" type="ORF">Gohar_013168</name>
</gene>
<comment type="caution">
    <text evidence="1">The sequence shown here is derived from an EMBL/GenBank/DDBJ whole genome shotgun (WGS) entry which is preliminary data.</text>
</comment>
<organism evidence="1 2">
    <name type="scientific">Gossypium harknessii</name>
    <dbReference type="NCBI Taxonomy" id="34285"/>
    <lineage>
        <taxon>Eukaryota</taxon>
        <taxon>Viridiplantae</taxon>
        <taxon>Streptophyta</taxon>
        <taxon>Embryophyta</taxon>
        <taxon>Tracheophyta</taxon>
        <taxon>Spermatophyta</taxon>
        <taxon>Magnoliopsida</taxon>
        <taxon>eudicotyledons</taxon>
        <taxon>Gunneridae</taxon>
        <taxon>Pentapetalae</taxon>
        <taxon>rosids</taxon>
        <taxon>malvids</taxon>
        <taxon>Malvales</taxon>
        <taxon>Malvaceae</taxon>
        <taxon>Malvoideae</taxon>
        <taxon>Gossypium</taxon>
    </lineage>
</organism>
<sequence length="25" mass="3166">MSWERFVEAKKNLYENDKVFEWDDS</sequence>
<reference evidence="1 2" key="1">
    <citation type="journal article" date="2019" name="Genome Biol. Evol.">
        <title>Insights into the evolution of the New World diploid cottons (Gossypium, subgenus Houzingenia) based on genome sequencing.</title>
        <authorList>
            <person name="Grover C.E."/>
            <person name="Arick M.A. 2nd"/>
            <person name="Thrash A."/>
            <person name="Conover J.L."/>
            <person name="Sanders W.S."/>
            <person name="Peterson D.G."/>
            <person name="Frelichowski J.E."/>
            <person name="Scheffler J.A."/>
            <person name="Scheffler B.E."/>
            <person name="Wendel J.F."/>
        </authorList>
    </citation>
    <scope>NUCLEOTIDE SEQUENCE [LARGE SCALE GENOMIC DNA]</scope>
    <source>
        <strain evidence="1">0</strain>
        <tissue evidence="1">Leaf</tissue>
    </source>
</reference>
<protein>
    <submittedName>
        <fullName evidence="1">Uncharacterized protein</fullName>
    </submittedName>
</protein>
<dbReference type="AlphaFoldDB" id="A0A7J9H002"/>